<evidence type="ECO:0000313" key="2">
    <source>
        <dbReference type="Proteomes" id="UP000578112"/>
    </source>
</evidence>
<keyword evidence="2" id="KW-1185">Reference proteome</keyword>
<gene>
    <name evidence="1" type="ORF">BJ971_000554</name>
</gene>
<reference evidence="1 2" key="1">
    <citation type="submission" date="2020-08" db="EMBL/GenBank/DDBJ databases">
        <title>Sequencing the genomes of 1000 actinobacteria strains.</title>
        <authorList>
            <person name="Klenk H.-P."/>
        </authorList>
    </citation>
    <scope>NUCLEOTIDE SEQUENCE [LARGE SCALE GENOMIC DNA]</scope>
    <source>
        <strain evidence="1 2">DSM 43149</strain>
    </source>
</reference>
<dbReference type="AlphaFoldDB" id="A0A7W7MMH9"/>
<name>A0A7W7MMH9_9ACTN</name>
<protein>
    <recommendedName>
        <fullName evidence="3">SIR2-like domain-containing protein</fullName>
    </recommendedName>
</protein>
<comment type="caution">
    <text evidence="1">The sequence shown here is derived from an EMBL/GenBank/DDBJ whole genome shotgun (WGS) entry which is preliminary data.</text>
</comment>
<dbReference type="Proteomes" id="UP000578112">
    <property type="component" value="Unassembled WGS sequence"/>
</dbReference>
<accession>A0A7W7MMH9</accession>
<dbReference type="RefSeq" id="WP_184989500.1">
    <property type="nucleotide sequence ID" value="NZ_BOMK01000043.1"/>
</dbReference>
<organism evidence="1 2">
    <name type="scientific">Actinoplanes digitatis</name>
    <dbReference type="NCBI Taxonomy" id="1868"/>
    <lineage>
        <taxon>Bacteria</taxon>
        <taxon>Bacillati</taxon>
        <taxon>Actinomycetota</taxon>
        <taxon>Actinomycetes</taxon>
        <taxon>Micromonosporales</taxon>
        <taxon>Micromonosporaceae</taxon>
        <taxon>Actinoplanes</taxon>
    </lineage>
</organism>
<evidence type="ECO:0008006" key="3">
    <source>
        <dbReference type="Google" id="ProtNLM"/>
    </source>
</evidence>
<proteinExistence type="predicted"/>
<sequence>MSEPGFTTRDELSDPAEGLSAGETLLLDRLTASLRGVDQITLLLGSGVTAGVIPRVHGVLEIADSFAAGRNDDGALERALEQARAELVGGQPIDVYRAYRRVFTDWVSAGAFDVIAQQAVLKAYAAPDPMESPLATHGLGQRVERGVGEGVENDRFSWQLPRGVQALGHLLAQVPEAFDHRVLTTNFDPLLEIAIRSARGRAVSLPLDSRGSYGGTGGADGAVRVFHLHGFWRPTLHVRGPRLLHDPANISDNEPLIAATAELIRGDTICVLASSDWSGMVTAAIAVVARYRPVRVLWALNEPDAATALSTAERLREVIGVPVECFPGVDSERLFPALAERAEVPVPPRATGLRHRVRHHSWERQLVSQAGTQPPRDVPGLLLQLERRFGWINQQRVLSGPIRLLWPVRLRSRASVIHMVQAFVAGALARLGVEVRVCIDDVGSRDFDAAAEFRADLDRWISHTGHGAVREFVSLSEFLDQVQRQPADMSPESLLRPTDPWSVARTFYGEHNPSLYSLLAAVKAVPNLTSWDELEKNAWPIVQSVLRTDANRLLTPLTLWPYLNSMLLESATDDVMTLGGRDEAILWAQWRQTFGLGPGHLYNPYIKSLKHDAHMLRWSSEEELRRHLHRTRDLPGWDVEGSYVPWLFQNALLLPAYLNDEPVLETADFMLDSWAAFVAAIEDGRPVLDLLAARVSALFLRS</sequence>
<evidence type="ECO:0000313" key="1">
    <source>
        <dbReference type="EMBL" id="MBB4759998.1"/>
    </source>
</evidence>
<dbReference type="EMBL" id="JACHNH010000001">
    <property type="protein sequence ID" value="MBB4759998.1"/>
    <property type="molecule type" value="Genomic_DNA"/>
</dbReference>